<dbReference type="PANTHER" id="PTHR11561">
    <property type="entry name" value="PHOSPHOENOLPYRUVATE CARBOXYKINASE"/>
    <property type="match status" value="1"/>
</dbReference>
<evidence type="ECO:0000313" key="2">
    <source>
        <dbReference type="Proteomes" id="UP000887574"/>
    </source>
</evidence>
<dbReference type="GO" id="GO:0005525">
    <property type="term" value="F:GTP binding"/>
    <property type="evidence" value="ECO:0007669"/>
    <property type="project" value="InterPro"/>
</dbReference>
<dbReference type="GO" id="GO:0033993">
    <property type="term" value="P:response to lipid"/>
    <property type="evidence" value="ECO:0007669"/>
    <property type="project" value="TreeGrafter"/>
</dbReference>
<dbReference type="GO" id="GO:0006094">
    <property type="term" value="P:gluconeogenesis"/>
    <property type="evidence" value="ECO:0007669"/>
    <property type="project" value="InterPro"/>
</dbReference>
<dbReference type="InterPro" id="IPR013035">
    <property type="entry name" value="PEP_carboxykinase_C"/>
</dbReference>
<dbReference type="InterPro" id="IPR035077">
    <property type="entry name" value="PEP_carboxykinase_GTP_C"/>
</dbReference>
<evidence type="ECO:0000313" key="3">
    <source>
        <dbReference type="WBParaSite" id="jg20965"/>
    </source>
</evidence>
<dbReference type="GO" id="GO:0019543">
    <property type="term" value="P:propionate catabolic process"/>
    <property type="evidence" value="ECO:0007669"/>
    <property type="project" value="TreeGrafter"/>
</dbReference>
<dbReference type="GO" id="GO:0030145">
    <property type="term" value="F:manganese ion binding"/>
    <property type="evidence" value="ECO:0007669"/>
    <property type="project" value="TreeGrafter"/>
</dbReference>
<organism evidence="2 3">
    <name type="scientific">Ditylenchus dipsaci</name>
    <dbReference type="NCBI Taxonomy" id="166011"/>
    <lineage>
        <taxon>Eukaryota</taxon>
        <taxon>Metazoa</taxon>
        <taxon>Ecdysozoa</taxon>
        <taxon>Nematoda</taxon>
        <taxon>Chromadorea</taxon>
        <taxon>Rhabditida</taxon>
        <taxon>Tylenchina</taxon>
        <taxon>Tylenchomorpha</taxon>
        <taxon>Sphaerularioidea</taxon>
        <taxon>Anguinidae</taxon>
        <taxon>Anguininae</taxon>
        <taxon>Ditylenchus</taxon>
    </lineage>
</organism>
<evidence type="ECO:0000259" key="1">
    <source>
        <dbReference type="Pfam" id="PF00821"/>
    </source>
</evidence>
<dbReference type="WBParaSite" id="jg20965">
    <property type="protein sequence ID" value="jg20965"/>
    <property type="gene ID" value="jg20965"/>
</dbReference>
<dbReference type="Pfam" id="PF00821">
    <property type="entry name" value="PEPCK_GTP"/>
    <property type="match status" value="1"/>
</dbReference>
<dbReference type="AlphaFoldDB" id="A0A915DKJ0"/>
<dbReference type="InterPro" id="IPR008209">
    <property type="entry name" value="PEP_carboxykinase_GTP"/>
</dbReference>
<protein>
    <submittedName>
        <fullName evidence="3">Phosphoenolpyruvate carboxykinase C-terminal P-loop domain-containing protein</fullName>
    </submittedName>
</protein>
<dbReference type="GO" id="GO:0042594">
    <property type="term" value="P:response to starvation"/>
    <property type="evidence" value="ECO:0007669"/>
    <property type="project" value="TreeGrafter"/>
</dbReference>
<reference evidence="3" key="1">
    <citation type="submission" date="2022-11" db="UniProtKB">
        <authorList>
            <consortium name="WormBaseParasite"/>
        </authorList>
    </citation>
    <scope>IDENTIFICATION</scope>
</reference>
<dbReference type="GO" id="GO:0006107">
    <property type="term" value="P:oxaloacetate metabolic process"/>
    <property type="evidence" value="ECO:0007669"/>
    <property type="project" value="TreeGrafter"/>
</dbReference>
<feature type="domain" description="Phosphoenolpyruvate carboxykinase C-terminal P-loop" evidence="1">
    <location>
        <begin position="10"/>
        <end position="101"/>
    </location>
</feature>
<name>A0A915DKJ0_9BILA</name>
<keyword evidence="2" id="KW-1185">Reference proteome</keyword>
<proteinExistence type="predicted"/>
<dbReference type="SUPFAM" id="SSF53795">
    <property type="entry name" value="PEP carboxykinase-like"/>
    <property type="match status" value="1"/>
</dbReference>
<dbReference type="GO" id="GO:0071333">
    <property type="term" value="P:cellular response to glucose stimulus"/>
    <property type="evidence" value="ECO:0007669"/>
    <property type="project" value="TreeGrafter"/>
</dbReference>
<dbReference type="GO" id="GO:0005829">
    <property type="term" value="C:cytosol"/>
    <property type="evidence" value="ECO:0007669"/>
    <property type="project" value="TreeGrafter"/>
</dbReference>
<dbReference type="GO" id="GO:0046327">
    <property type="term" value="P:glycerol biosynthetic process from pyruvate"/>
    <property type="evidence" value="ECO:0007669"/>
    <property type="project" value="TreeGrafter"/>
</dbReference>
<accession>A0A915DKJ0</accession>
<dbReference type="GO" id="GO:0004613">
    <property type="term" value="F:phosphoenolpyruvate carboxykinase (GTP) activity"/>
    <property type="evidence" value="ECO:0007669"/>
    <property type="project" value="TreeGrafter"/>
</dbReference>
<dbReference type="PANTHER" id="PTHR11561:SF0">
    <property type="entry name" value="PHOSPHOENOLPYRUVATE CARBOXYKINASE [GTP]-RELATED"/>
    <property type="match status" value="1"/>
</dbReference>
<dbReference type="Proteomes" id="UP000887574">
    <property type="component" value="Unplaced"/>
</dbReference>
<sequence length="142" mass="16059">MPRKLAKQFSIINWLGRDLGPMTNKTPLRTITKIAHSGARLMFDASKCQYSSSMGKFERGALSAIVFGCRRSDGLPLVVESLSWKHGGFMAVSLRSESANKTLVQYPVTMPPKRNLLFKSEYENIKGIKKSKRNLFNCFRLK</sequence>
<dbReference type="Gene3D" id="3.90.228.20">
    <property type="match status" value="1"/>
</dbReference>